<dbReference type="SUPFAM" id="SSF50494">
    <property type="entry name" value="Trypsin-like serine proteases"/>
    <property type="match status" value="1"/>
</dbReference>
<dbReference type="PANTHER" id="PTHR43343:SF3">
    <property type="entry name" value="PROTEASE DO-LIKE 8, CHLOROPLASTIC"/>
    <property type="match status" value="1"/>
</dbReference>
<evidence type="ECO:0000256" key="3">
    <source>
        <dbReference type="ARBA" id="ARBA00022801"/>
    </source>
</evidence>
<name>A0ABX0F936_9BACL</name>
<dbReference type="Gene3D" id="2.30.42.10">
    <property type="match status" value="1"/>
</dbReference>
<keyword evidence="2" id="KW-0645">Protease</keyword>
<dbReference type="InterPro" id="IPR001940">
    <property type="entry name" value="Peptidase_S1C"/>
</dbReference>
<evidence type="ECO:0000256" key="2">
    <source>
        <dbReference type="ARBA" id="ARBA00022670"/>
    </source>
</evidence>
<dbReference type="RefSeq" id="WP_166274551.1">
    <property type="nucleotide sequence ID" value="NZ_JAAFGS010000004.1"/>
</dbReference>
<proteinExistence type="inferred from homology"/>
<dbReference type="SUPFAM" id="SSF50156">
    <property type="entry name" value="PDZ domain-like"/>
    <property type="match status" value="1"/>
</dbReference>
<dbReference type="Pfam" id="PF13365">
    <property type="entry name" value="Trypsin_2"/>
    <property type="match status" value="1"/>
</dbReference>
<organism evidence="5 6">
    <name type="scientific">Saccharibacillus alkalitolerans</name>
    <dbReference type="NCBI Taxonomy" id="2705290"/>
    <lineage>
        <taxon>Bacteria</taxon>
        <taxon>Bacillati</taxon>
        <taxon>Bacillota</taxon>
        <taxon>Bacilli</taxon>
        <taxon>Bacillales</taxon>
        <taxon>Paenibacillaceae</taxon>
        <taxon>Saccharibacillus</taxon>
    </lineage>
</organism>
<evidence type="ECO:0000256" key="1">
    <source>
        <dbReference type="ARBA" id="ARBA00010541"/>
    </source>
</evidence>
<dbReference type="PRINTS" id="PR00834">
    <property type="entry name" value="PROTEASES2C"/>
</dbReference>
<dbReference type="Gene3D" id="2.40.10.10">
    <property type="entry name" value="Trypsin-like serine proteases"/>
    <property type="match status" value="2"/>
</dbReference>
<dbReference type="PANTHER" id="PTHR43343">
    <property type="entry name" value="PEPTIDASE S12"/>
    <property type="match status" value="1"/>
</dbReference>
<dbReference type="InterPro" id="IPR036034">
    <property type="entry name" value="PDZ_sf"/>
</dbReference>
<sequence length="348" mass="36311">MRKTGTKAACLLLAGAIGIGGIGLFPEARASAAKTAGAASAKTIPQVIAQVSPSVVGIIGEVPVDAADDWSGGGEEGGEGYGLAHGSGVIIRSNGWIVTNAHVVESMENIQVVTSEGKSYKVREVYSDPVSDIALIHINVTGFKPAKFVAKSETTLVGEQVVAIGTPVSLSLRNSATVGIVSGLNRATNAQYRLIQTDATINPGNSGGPLVNMHGEILGINSMKYAAVDIDNTGFTIPADTVQYIVNQLFKQHKVIRAGLGLELEESFSATVGLPSDDPLTVKEVLSNGAKKAGVKKGDVLYSVAGHRITALVDLNELMKKYVPGQAVRVLMQSEGDIVERRIVLAEE</sequence>
<dbReference type="Proteomes" id="UP000800303">
    <property type="component" value="Unassembled WGS sequence"/>
</dbReference>
<dbReference type="InterPro" id="IPR051201">
    <property type="entry name" value="Chloro_Bact_Ser_Proteases"/>
</dbReference>
<reference evidence="5 6" key="1">
    <citation type="submission" date="2020-01" db="EMBL/GenBank/DDBJ databases">
        <title>Polyphasic characterisation and genomic insights into a novel alkali tolerant bacterium VR-M41.</title>
        <authorList>
            <person name="Vemuluri V.R."/>
        </authorList>
    </citation>
    <scope>NUCLEOTIDE SEQUENCE [LARGE SCALE GENOMIC DNA]</scope>
    <source>
        <strain evidence="5 6">VR-M41</strain>
    </source>
</reference>
<gene>
    <name evidence="5" type="ORF">GYN08_12140</name>
</gene>
<evidence type="ECO:0000256" key="4">
    <source>
        <dbReference type="ARBA" id="ARBA00022825"/>
    </source>
</evidence>
<evidence type="ECO:0000313" key="5">
    <source>
        <dbReference type="EMBL" id="NGZ76068.1"/>
    </source>
</evidence>
<dbReference type="InterPro" id="IPR009003">
    <property type="entry name" value="Peptidase_S1_PA"/>
</dbReference>
<comment type="caution">
    <text evidence="5">The sequence shown here is derived from an EMBL/GenBank/DDBJ whole genome shotgun (WGS) entry which is preliminary data.</text>
</comment>
<keyword evidence="4" id="KW-0720">Serine protease</keyword>
<dbReference type="InterPro" id="IPR043504">
    <property type="entry name" value="Peptidase_S1_PA_chymotrypsin"/>
</dbReference>
<evidence type="ECO:0000313" key="6">
    <source>
        <dbReference type="Proteomes" id="UP000800303"/>
    </source>
</evidence>
<keyword evidence="6" id="KW-1185">Reference proteome</keyword>
<comment type="similarity">
    <text evidence="1">Belongs to the peptidase S1C family.</text>
</comment>
<accession>A0ABX0F936</accession>
<keyword evidence="3" id="KW-0378">Hydrolase</keyword>
<dbReference type="EMBL" id="JAAFGS010000004">
    <property type="protein sequence ID" value="NGZ76068.1"/>
    <property type="molecule type" value="Genomic_DNA"/>
</dbReference>
<protein>
    <submittedName>
        <fullName evidence="5">Trypsin-like serine protease</fullName>
    </submittedName>
</protein>